<dbReference type="RefSeq" id="WP_005990235.1">
    <property type="nucleotide sequence ID" value="NZ_AECZ01000001.1"/>
</dbReference>
<accession>E1JRE9</accession>
<dbReference type="EMBL" id="AECZ01000001">
    <property type="protein sequence ID" value="EFL53150.1"/>
    <property type="molecule type" value="Genomic_DNA"/>
</dbReference>
<gene>
    <name evidence="1" type="ORF">DesfrDRAFT_0198</name>
</gene>
<evidence type="ECO:0000313" key="2">
    <source>
        <dbReference type="Proteomes" id="UP000006250"/>
    </source>
</evidence>
<dbReference type="OrthoDB" id="9972499at2"/>
<dbReference type="AlphaFoldDB" id="E1JRE9"/>
<dbReference type="Proteomes" id="UP000006250">
    <property type="component" value="Unassembled WGS sequence"/>
</dbReference>
<reference evidence="1 2" key="1">
    <citation type="submission" date="2010-08" db="EMBL/GenBank/DDBJ databases">
        <title>The draft genome of Desulfovibrio fructosovorans JJ.</title>
        <authorList>
            <consortium name="US DOE Joint Genome Institute (JGI-PGF)"/>
            <person name="Lucas S."/>
            <person name="Copeland A."/>
            <person name="Lapidus A."/>
            <person name="Cheng J.-F."/>
            <person name="Bruce D."/>
            <person name="Goodwin L."/>
            <person name="Pitluck S."/>
            <person name="Land M.L."/>
            <person name="Hauser L."/>
            <person name="Chang Y.-J."/>
            <person name="Jeffries C."/>
            <person name="Wall J.D."/>
            <person name="Stahl D.A."/>
            <person name="Arkin A.P."/>
            <person name="Dehal P."/>
            <person name="Stolyar S.M."/>
            <person name="Hazen T.C."/>
            <person name="Woyke T.J."/>
        </authorList>
    </citation>
    <scope>NUCLEOTIDE SEQUENCE [LARGE SCALE GENOMIC DNA]</scope>
    <source>
        <strain evidence="1 2">JJ</strain>
    </source>
</reference>
<name>E1JRE9_SOLFR</name>
<keyword evidence="2" id="KW-1185">Reference proteome</keyword>
<organism evidence="1 2">
    <name type="scientific">Solidesulfovibrio fructosivorans JJ]</name>
    <dbReference type="NCBI Taxonomy" id="596151"/>
    <lineage>
        <taxon>Bacteria</taxon>
        <taxon>Pseudomonadati</taxon>
        <taxon>Thermodesulfobacteriota</taxon>
        <taxon>Desulfovibrionia</taxon>
        <taxon>Desulfovibrionales</taxon>
        <taxon>Desulfovibrionaceae</taxon>
        <taxon>Solidesulfovibrio</taxon>
    </lineage>
</organism>
<proteinExistence type="predicted"/>
<evidence type="ECO:0000313" key="1">
    <source>
        <dbReference type="EMBL" id="EFL53150.1"/>
    </source>
</evidence>
<comment type="caution">
    <text evidence="1">The sequence shown here is derived from an EMBL/GenBank/DDBJ whole genome shotgun (WGS) entry which is preliminary data.</text>
</comment>
<protein>
    <submittedName>
        <fullName evidence="1">Uncharacterized protein</fullName>
    </submittedName>
</protein>
<sequence>MAEAVFGPDFGLGGFVVDPCVNGLHLPGQAATQLYRRRNGVKLLTCEMAVNGCDAFPKNDGQFLDVVERFVTMSTPCQL</sequence>